<dbReference type="HOGENOM" id="CLU_010118_0_1_9"/>
<name>F2F2D2_SOLSS</name>
<comment type="similarity">
    <text evidence="2">Belongs to the BCCT transporter (TC 2.A.15) family.</text>
</comment>
<dbReference type="EMBL" id="AP012157">
    <property type="protein sequence ID" value="BAK15384.1"/>
    <property type="molecule type" value="Genomic_DNA"/>
</dbReference>
<dbReference type="KEGG" id="siv:SSIL_0961"/>
<feature type="transmembrane region" description="Helical" evidence="8">
    <location>
        <begin position="138"/>
        <end position="159"/>
    </location>
</feature>
<evidence type="ECO:0000256" key="1">
    <source>
        <dbReference type="ARBA" id="ARBA00004651"/>
    </source>
</evidence>
<dbReference type="GO" id="GO:0005886">
    <property type="term" value="C:plasma membrane"/>
    <property type="evidence" value="ECO:0007669"/>
    <property type="project" value="UniProtKB-SubCell"/>
</dbReference>
<reference evidence="9 10" key="2">
    <citation type="journal article" date="2012" name="J. Biosci. Bioeng.">
        <title>Complete genome sequence and characterization of the N-acylhomoserine lactone-degrading gene of the potato leaf-associated Solibacillus silvestris.</title>
        <authorList>
            <person name="Morohoshi T."/>
            <person name="Tominaga Y."/>
            <person name="Someya N."/>
            <person name="Ikeda T."/>
        </authorList>
    </citation>
    <scope>NUCLEOTIDE SEQUENCE [LARGE SCALE GENOMIC DNA]</scope>
    <source>
        <strain evidence="9 10">StLB046</strain>
    </source>
</reference>
<organism evidence="9 10">
    <name type="scientific">Solibacillus silvestris (strain StLB046)</name>
    <name type="common">Bacillus silvestris</name>
    <dbReference type="NCBI Taxonomy" id="1002809"/>
    <lineage>
        <taxon>Bacteria</taxon>
        <taxon>Bacillati</taxon>
        <taxon>Bacillota</taxon>
        <taxon>Bacilli</taxon>
        <taxon>Bacillales</taxon>
        <taxon>Caryophanaceae</taxon>
        <taxon>Solibacillus</taxon>
    </lineage>
</organism>
<evidence type="ECO:0000313" key="9">
    <source>
        <dbReference type="EMBL" id="BAK15384.1"/>
    </source>
</evidence>
<keyword evidence="3" id="KW-0813">Transport</keyword>
<feature type="transmembrane region" description="Helical" evidence="8">
    <location>
        <begin position="48"/>
        <end position="68"/>
    </location>
</feature>
<dbReference type="Proteomes" id="UP000006691">
    <property type="component" value="Chromosome"/>
</dbReference>
<feature type="transmembrane region" description="Helical" evidence="8">
    <location>
        <begin position="9"/>
        <end position="28"/>
    </location>
</feature>
<evidence type="ECO:0000256" key="7">
    <source>
        <dbReference type="ARBA" id="ARBA00023136"/>
    </source>
</evidence>
<dbReference type="InterPro" id="IPR000060">
    <property type="entry name" value="BCCT_transptr"/>
</dbReference>
<dbReference type="PANTHER" id="PTHR30047">
    <property type="entry name" value="HIGH-AFFINITY CHOLINE TRANSPORT PROTEIN-RELATED"/>
    <property type="match status" value="1"/>
</dbReference>
<feature type="transmembrane region" description="Helical" evidence="8">
    <location>
        <begin position="89"/>
        <end position="108"/>
    </location>
</feature>
<evidence type="ECO:0000313" key="10">
    <source>
        <dbReference type="Proteomes" id="UP000006691"/>
    </source>
</evidence>
<accession>F2F2D2</accession>
<dbReference type="PANTHER" id="PTHR30047:SF7">
    <property type="entry name" value="HIGH-AFFINITY CHOLINE TRANSPORT PROTEIN"/>
    <property type="match status" value="1"/>
</dbReference>
<keyword evidence="6 8" id="KW-1133">Transmembrane helix</keyword>
<protein>
    <submittedName>
        <fullName evidence="9">Choline-glycine betaine transporter</fullName>
    </submittedName>
</protein>
<dbReference type="GO" id="GO:0022857">
    <property type="term" value="F:transmembrane transporter activity"/>
    <property type="evidence" value="ECO:0007669"/>
    <property type="project" value="InterPro"/>
</dbReference>
<sequence>MKGKYFSNTVFTVSAVFILICVIFGSIAPKAFSNVATYLFGLTTDYFGWFYLLSVFIIIVFLLVLAISKYGKIRLGGKDAQPEFKFHTWIALLFAGGLGIGLVFWGVAESMSHYFKTPFNDVQAQTTDAARLAMGYAFFHWGISQWSVFAIIGLVMAYMQFNKKEIC</sequence>
<evidence type="ECO:0000256" key="6">
    <source>
        <dbReference type="ARBA" id="ARBA00022989"/>
    </source>
</evidence>
<evidence type="ECO:0000256" key="3">
    <source>
        <dbReference type="ARBA" id="ARBA00022448"/>
    </source>
</evidence>
<dbReference type="STRING" id="1002809.SSIL_0961"/>
<reference evidence="10" key="1">
    <citation type="submission" date="2011-04" db="EMBL/GenBank/DDBJ databases">
        <title>Genome sequence of Solibacillus silvestris StLB046.</title>
        <authorList>
            <person name="Morohoshi T."/>
            <person name="Someya N."/>
            <person name="Ikeda T."/>
        </authorList>
    </citation>
    <scope>NUCLEOTIDE SEQUENCE [LARGE SCALE GENOMIC DNA]</scope>
    <source>
        <strain evidence="10">StLB046</strain>
    </source>
</reference>
<dbReference type="Pfam" id="PF02028">
    <property type="entry name" value="BCCT"/>
    <property type="match status" value="1"/>
</dbReference>
<evidence type="ECO:0000256" key="5">
    <source>
        <dbReference type="ARBA" id="ARBA00022692"/>
    </source>
</evidence>
<proteinExistence type="inferred from homology"/>
<dbReference type="eggNOG" id="COG1292">
    <property type="taxonomic scope" value="Bacteria"/>
</dbReference>
<keyword evidence="10" id="KW-1185">Reference proteome</keyword>
<evidence type="ECO:0000256" key="8">
    <source>
        <dbReference type="SAM" id="Phobius"/>
    </source>
</evidence>
<keyword evidence="5 8" id="KW-0812">Transmembrane</keyword>
<evidence type="ECO:0000256" key="4">
    <source>
        <dbReference type="ARBA" id="ARBA00022475"/>
    </source>
</evidence>
<keyword evidence="4" id="KW-1003">Cell membrane</keyword>
<dbReference type="PATRIC" id="fig|1002809.3.peg.971"/>
<dbReference type="AlphaFoldDB" id="F2F2D2"/>
<gene>
    <name evidence="9" type="ordered locus">SSIL_0961</name>
</gene>
<evidence type="ECO:0000256" key="2">
    <source>
        <dbReference type="ARBA" id="ARBA00005658"/>
    </source>
</evidence>
<comment type="subcellular location">
    <subcellularLocation>
        <location evidence="1">Cell membrane</location>
        <topology evidence="1">Multi-pass membrane protein</topology>
    </subcellularLocation>
</comment>
<keyword evidence="7 8" id="KW-0472">Membrane</keyword>